<feature type="compositionally biased region" description="Basic and acidic residues" evidence="1">
    <location>
        <begin position="1"/>
        <end position="12"/>
    </location>
</feature>
<proteinExistence type="predicted"/>
<accession>A0A067DTI2</accession>
<evidence type="ECO:0000256" key="1">
    <source>
        <dbReference type="SAM" id="MobiDB-lite"/>
    </source>
</evidence>
<keyword evidence="3" id="KW-1185">Reference proteome</keyword>
<sequence length="39" mass="4916">MDNWRRPKGDFYHHHHHHHQQQEVQGTQPRSHNRKPPHH</sequence>
<organism evidence="2 3">
    <name type="scientific">Citrus sinensis</name>
    <name type="common">Sweet orange</name>
    <name type="synonym">Citrus aurantium var. sinensis</name>
    <dbReference type="NCBI Taxonomy" id="2711"/>
    <lineage>
        <taxon>Eukaryota</taxon>
        <taxon>Viridiplantae</taxon>
        <taxon>Streptophyta</taxon>
        <taxon>Embryophyta</taxon>
        <taxon>Tracheophyta</taxon>
        <taxon>Spermatophyta</taxon>
        <taxon>Magnoliopsida</taxon>
        <taxon>eudicotyledons</taxon>
        <taxon>Gunneridae</taxon>
        <taxon>Pentapetalae</taxon>
        <taxon>rosids</taxon>
        <taxon>malvids</taxon>
        <taxon>Sapindales</taxon>
        <taxon>Rutaceae</taxon>
        <taxon>Aurantioideae</taxon>
        <taxon>Citrus</taxon>
    </lineage>
</organism>
<evidence type="ECO:0000313" key="2">
    <source>
        <dbReference type="EMBL" id="KDO42337.1"/>
    </source>
</evidence>
<name>A0A067DTI2_CITSI</name>
<feature type="region of interest" description="Disordered" evidence="1">
    <location>
        <begin position="1"/>
        <end position="39"/>
    </location>
</feature>
<feature type="non-terminal residue" evidence="2">
    <location>
        <position position="39"/>
    </location>
</feature>
<dbReference type="STRING" id="2711.A0A067DTI2"/>
<evidence type="ECO:0000313" key="3">
    <source>
        <dbReference type="Proteomes" id="UP000027120"/>
    </source>
</evidence>
<dbReference type="Proteomes" id="UP000027120">
    <property type="component" value="Unassembled WGS sequence"/>
</dbReference>
<gene>
    <name evidence="2" type="ORF">CISIN_1g0190721mg</name>
</gene>
<dbReference type="EMBL" id="KK785493">
    <property type="protein sequence ID" value="KDO42337.1"/>
    <property type="molecule type" value="Genomic_DNA"/>
</dbReference>
<protein>
    <submittedName>
        <fullName evidence="2">Uncharacterized protein</fullName>
    </submittedName>
</protein>
<dbReference type="AlphaFoldDB" id="A0A067DTI2"/>
<reference evidence="2 3" key="1">
    <citation type="submission" date="2014-04" db="EMBL/GenBank/DDBJ databases">
        <authorList>
            <consortium name="International Citrus Genome Consortium"/>
            <person name="Gmitter F."/>
            <person name="Chen C."/>
            <person name="Farmerie W."/>
            <person name="Harkins T."/>
            <person name="Desany B."/>
            <person name="Mohiuddin M."/>
            <person name="Kodira C."/>
            <person name="Borodovsky M."/>
            <person name="Lomsadze A."/>
            <person name="Burns P."/>
            <person name="Jenkins J."/>
            <person name="Prochnik S."/>
            <person name="Shu S."/>
            <person name="Chapman J."/>
            <person name="Pitluck S."/>
            <person name="Schmutz J."/>
            <person name="Rokhsar D."/>
        </authorList>
    </citation>
    <scope>NUCLEOTIDE SEQUENCE</scope>
</reference>